<dbReference type="PROSITE" id="PS00675">
    <property type="entry name" value="SIGMA54_INTERACT_1"/>
    <property type="match status" value="1"/>
</dbReference>
<gene>
    <name evidence="10" type="ORF">F8251_05065</name>
</gene>
<reference evidence="10 11" key="1">
    <citation type="submission" date="2019-09" db="EMBL/GenBank/DDBJ databases">
        <title>Investigation of probiotic properties of different lactic acid bacteria.</title>
        <authorList>
            <person name="Jaomanjaka F."/>
            <person name="Blanc P."/>
        </authorList>
    </citation>
    <scope>NUCLEOTIDE SEQUENCE [LARGE SCALE GENOMIC DNA]</scope>
    <source>
        <strain evidence="10 11">BIO6272</strain>
    </source>
</reference>
<keyword evidence="6 7" id="KW-0472">Membrane</keyword>
<evidence type="ECO:0000313" key="10">
    <source>
        <dbReference type="EMBL" id="KAB1976847.1"/>
    </source>
</evidence>
<keyword evidence="3" id="KW-0547">Nucleotide-binding</keyword>
<dbReference type="Pfam" id="PF00664">
    <property type="entry name" value="ABC_membrane"/>
    <property type="match status" value="1"/>
</dbReference>
<dbReference type="Gene3D" id="3.40.50.300">
    <property type="entry name" value="P-loop containing nucleotide triphosphate hydrolases"/>
    <property type="match status" value="1"/>
</dbReference>
<dbReference type="InterPro" id="IPR036640">
    <property type="entry name" value="ABC1_TM_sf"/>
</dbReference>
<comment type="caution">
    <text evidence="10">The sequence shown here is derived from an EMBL/GenBank/DDBJ whole genome shotgun (WGS) entry which is preliminary data.</text>
</comment>
<dbReference type="PROSITE" id="PS50893">
    <property type="entry name" value="ABC_TRANSPORTER_2"/>
    <property type="match status" value="1"/>
</dbReference>
<dbReference type="RefSeq" id="WP_151495368.1">
    <property type="nucleotide sequence ID" value="NZ_JBBOJP010000066.1"/>
</dbReference>
<evidence type="ECO:0000313" key="11">
    <source>
        <dbReference type="Proteomes" id="UP000430323"/>
    </source>
</evidence>
<dbReference type="InterPro" id="IPR039421">
    <property type="entry name" value="Type_1_exporter"/>
</dbReference>
<evidence type="ECO:0000259" key="9">
    <source>
        <dbReference type="PROSITE" id="PS50929"/>
    </source>
</evidence>
<evidence type="ECO:0000256" key="5">
    <source>
        <dbReference type="ARBA" id="ARBA00022989"/>
    </source>
</evidence>
<evidence type="ECO:0000256" key="4">
    <source>
        <dbReference type="ARBA" id="ARBA00022840"/>
    </source>
</evidence>
<dbReference type="SMART" id="SM00382">
    <property type="entry name" value="AAA"/>
    <property type="match status" value="1"/>
</dbReference>
<dbReference type="InterPro" id="IPR025662">
    <property type="entry name" value="Sigma_54_int_dom_ATP-bd_1"/>
</dbReference>
<proteinExistence type="predicted"/>
<dbReference type="AlphaFoldDB" id="A0A6A1Z6P8"/>
<dbReference type="PROSITE" id="PS50929">
    <property type="entry name" value="ABC_TM1F"/>
    <property type="match status" value="1"/>
</dbReference>
<evidence type="ECO:0000256" key="3">
    <source>
        <dbReference type="ARBA" id="ARBA00022741"/>
    </source>
</evidence>
<dbReference type="InterPro" id="IPR027417">
    <property type="entry name" value="P-loop_NTPase"/>
</dbReference>
<dbReference type="InterPro" id="IPR011527">
    <property type="entry name" value="ABC1_TM_dom"/>
</dbReference>
<protein>
    <submittedName>
        <fullName evidence="10">ABC transporter ATP-binding protein</fullName>
    </submittedName>
</protein>
<dbReference type="Gene3D" id="1.20.1560.10">
    <property type="entry name" value="ABC transporter type 1, transmembrane domain"/>
    <property type="match status" value="1"/>
</dbReference>
<feature type="transmembrane region" description="Helical" evidence="7">
    <location>
        <begin position="242"/>
        <end position="265"/>
    </location>
</feature>
<dbReference type="EMBL" id="WBOB01000020">
    <property type="protein sequence ID" value="KAB1976847.1"/>
    <property type="molecule type" value="Genomic_DNA"/>
</dbReference>
<dbReference type="PANTHER" id="PTHR24221:SF654">
    <property type="entry name" value="ATP-BINDING CASSETTE SUB-FAMILY B MEMBER 6"/>
    <property type="match status" value="1"/>
</dbReference>
<dbReference type="GO" id="GO:0016887">
    <property type="term" value="F:ATP hydrolysis activity"/>
    <property type="evidence" value="ECO:0007669"/>
    <property type="project" value="InterPro"/>
</dbReference>
<dbReference type="PANTHER" id="PTHR24221">
    <property type="entry name" value="ATP-BINDING CASSETTE SUB-FAMILY B"/>
    <property type="match status" value="1"/>
</dbReference>
<dbReference type="InterPro" id="IPR003593">
    <property type="entry name" value="AAA+_ATPase"/>
</dbReference>
<dbReference type="GO" id="GO:0005886">
    <property type="term" value="C:plasma membrane"/>
    <property type="evidence" value="ECO:0007669"/>
    <property type="project" value="UniProtKB-SubCell"/>
</dbReference>
<dbReference type="GO" id="GO:0005524">
    <property type="term" value="F:ATP binding"/>
    <property type="evidence" value="ECO:0007669"/>
    <property type="project" value="UniProtKB-KW"/>
</dbReference>
<evidence type="ECO:0000259" key="8">
    <source>
        <dbReference type="PROSITE" id="PS50893"/>
    </source>
</evidence>
<dbReference type="GO" id="GO:0034040">
    <property type="term" value="F:ATPase-coupled lipid transmembrane transporter activity"/>
    <property type="evidence" value="ECO:0007669"/>
    <property type="project" value="TreeGrafter"/>
</dbReference>
<feature type="transmembrane region" description="Helical" evidence="7">
    <location>
        <begin position="20"/>
        <end position="43"/>
    </location>
</feature>
<dbReference type="SUPFAM" id="SSF90123">
    <property type="entry name" value="ABC transporter transmembrane region"/>
    <property type="match status" value="1"/>
</dbReference>
<dbReference type="SUPFAM" id="SSF52540">
    <property type="entry name" value="P-loop containing nucleoside triphosphate hydrolases"/>
    <property type="match status" value="1"/>
</dbReference>
<comment type="subcellular location">
    <subcellularLocation>
        <location evidence="1">Cell membrane</location>
        <topology evidence="1">Multi-pass membrane protein</topology>
    </subcellularLocation>
</comment>
<evidence type="ECO:0000256" key="2">
    <source>
        <dbReference type="ARBA" id="ARBA00022692"/>
    </source>
</evidence>
<evidence type="ECO:0000256" key="6">
    <source>
        <dbReference type="ARBA" id="ARBA00023136"/>
    </source>
</evidence>
<dbReference type="Pfam" id="PF00005">
    <property type="entry name" value="ABC_tran"/>
    <property type="match status" value="1"/>
</dbReference>
<evidence type="ECO:0000256" key="1">
    <source>
        <dbReference type="ARBA" id="ARBA00004651"/>
    </source>
</evidence>
<evidence type="ECO:0000256" key="7">
    <source>
        <dbReference type="SAM" id="Phobius"/>
    </source>
</evidence>
<organism evidence="10 11">
    <name type="scientific">Lactobacillus crispatus</name>
    <dbReference type="NCBI Taxonomy" id="47770"/>
    <lineage>
        <taxon>Bacteria</taxon>
        <taxon>Bacillati</taxon>
        <taxon>Bacillota</taxon>
        <taxon>Bacilli</taxon>
        <taxon>Lactobacillales</taxon>
        <taxon>Lactobacillaceae</taxon>
        <taxon>Lactobacillus</taxon>
    </lineage>
</organism>
<feature type="domain" description="ABC transporter" evidence="8">
    <location>
        <begin position="330"/>
        <end position="531"/>
    </location>
</feature>
<dbReference type="CDD" id="cd03228">
    <property type="entry name" value="ABCC_MRP_Like"/>
    <property type="match status" value="1"/>
</dbReference>
<dbReference type="Proteomes" id="UP000430323">
    <property type="component" value="Unassembled WGS sequence"/>
</dbReference>
<feature type="transmembrane region" description="Helical" evidence="7">
    <location>
        <begin position="55"/>
        <end position="80"/>
    </location>
</feature>
<feature type="transmembrane region" description="Helical" evidence="7">
    <location>
        <begin position="139"/>
        <end position="172"/>
    </location>
</feature>
<keyword evidence="4 10" id="KW-0067">ATP-binding</keyword>
<keyword evidence="5 7" id="KW-1133">Transmembrane helix</keyword>
<accession>A0A6A1Z6P8</accession>
<feature type="domain" description="ABC transmembrane type-1" evidence="9">
    <location>
        <begin position="28"/>
        <end position="301"/>
    </location>
</feature>
<dbReference type="GO" id="GO:0140359">
    <property type="term" value="F:ABC-type transporter activity"/>
    <property type="evidence" value="ECO:0007669"/>
    <property type="project" value="InterPro"/>
</dbReference>
<keyword evidence="2 7" id="KW-0812">Transmembrane</keyword>
<name>A0A6A1Z6P8_9LACO</name>
<dbReference type="InterPro" id="IPR003439">
    <property type="entry name" value="ABC_transporter-like_ATP-bd"/>
</dbReference>
<sequence>MDFYFLQSVQVNFTIGETNYLRFIYINILSVISGVAAIGAGYIQMYWLTYIKDRAWVKILLATALMGILYLAAQGMIYYIQFVIRVQEEEYNKKVRARLATHYFRDGQNHQVPAVQNRMTNDLEMIRKNYFDWYPIVPFYGSMFVAALVALLTINWSIFLTSVVIDIVSYFVPKLVQKKMEQATNNVSEQNKHYLDVLAKWFSGLEELRRYFAGAKLFQVGEKTSSKVEQAHAKQTAAQQQLIILNGICNMVGQIILLSLTAFLITKNLVIFGAIMSVQNFAANISIGLQQTIQALSFMKSSQDLMKQVDGDATVIEKVKAGQEETPVAFSTKDLALQYPNGEKLTFPDIAVKPGEKILLTGDSGAGKSTLFKLILGELKPSTGKIEFQNSQGLTIKPNMSRIGYIPQEPNLFPGTIKENITMFNKQLNNQVAQVLDEVNFAADIKKFKAGVDEKIDLDNLNISGGQRQKIVLARAKIHDSDIILIDEGTSAIDQTATMNILQKLLKSKATIVFIAHNFNKKMQQMFDREIHLIKE</sequence>